<reference evidence="4 5" key="1">
    <citation type="submission" date="2021-11" db="EMBL/GenBank/DDBJ databases">
        <authorList>
            <person name="Liang Q."/>
            <person name="Mou H."/>
            <person name="Liu Z."/>
        </authorList>
    </citation>
    <scope>NUCLEOTIDE SEQUENCE [LARGE SCALE GENOMIC DNA]</scope>
    <source>
        <strain evidence="4 5">CHU3</strain>
    </source>
</reference>
<dbReference type="EMBL" id="JAJIRN010000002">
    <property type="protein sequence ID" value="MCV2367490.1"/>
    <property type="molecule type" value="Genomic_DNA"/>
</dbReference>
<dbReference type="PANTHER" id="PTHR47235:SF1">
    <property type="entry name" value="BLR6548 PROTEIN"/>
    <property type="match status" value="1"/>
</dbReference>
<dbReference type="InterPro" id="IPR028081">
    <property type="entry name" value="Leu-bd"/>
</dbReference>
<dbReference type="Gene3D" id="3.40.50.2300">
    <property type="match status" value="2"/>
</dbReference>
<evidence type="ECO:0000313" key="4">
    <source>
        <dbReference type="EMBL" id="MCV2367490.1"/>
    </source>
</evidence>
<protein>
    <submittedName>
        <fullName evidence="4">ABC transporter substrate-binding protein</fullName>
    </submittedName>
</protein>
<dbReference type="SUPFAM" id="SSF53822">
    <property type="entry name" value="Periplasmic binding protein-like I"/>
    <property type="match status" value="1"/>
</dbReference>
<comment type="similarity">
    <text evidence="1">Belongs to the leucine-binding protein family.</text>
</comment>
<dbReference type="PANTHER" id="PTHR47235">
    <property type="entry name" value="BLR6548 PROTEIN"/>
    <property type="match status" value="1"/>
</dbReference>
<gene>
    <name evidence="4" type="ORF">LNV07_05220</name>
</gene>
<sequence length="390" mass="41388">MTRLKTAAGLRWRFIKNMASMLKIFACVLLSGLAFGVAEAAAPETPAAEIRLGSSAALSGPAALLGGRFHAGARAAFAQANQHGGVHGSKLTVDLLDDAYEQTRAEANTSRLVDDERVLALFGYVGTPTSWAALPYVKRSRIAFVGAYTGAEILRDPANHHVFNVRASYVDESNKLAQAMQAAGVKTLNVLYQADIFGRSGLEAIKAAAAPLGLQIKAVVTVKRNTAQVANEVRALVKDGKADAVFMVSTYGTCAAFIKAARLAGYNGHFYTLSFAGREPLWEALGKSLRGVTIAQIVPDPQDSAVPVVGAYQQAMRETGEKSFDSISLEGYIAARVMVEGLLRSKPPLTREGIRAGLASLGKLDLGGFPLEYGPNTRGGSSYVELKEKP</sequence>
<dbReference type="Pfam" id="PF13458">
    <property type="entry name" value="Peripla_BP_6"/>
    <property type="match status" value="1"/>
</dbReference>
<evidence type="ECO:0000259" key="3">
    <source>
        <dbReference type="Pfam" id="PF13458"/>
    </source>
</evidence>
<keyword evidence="5" id="KW-1185">Reference proteome</keyword>
<dbReference type="RefSeq" id="WP_263570106.1">
    <property type="nucleotide sequence ID" value="NZ_JAJIRN010000002.1"/>
</dbReference>
<feature type="domain" description="Leucine-binding protein" evidence="3">
    <location>
        <begin position="49"/>
        <end position="374"/>
    </location>
</feature>
<evidence type="ECO:0000256" key="2">
    <source>
        <dbReference type="ARBA" id="ARBA00022729"/>
    </source>
</evidence>
<dbReference type="CDD" id="cd06326">
    <property type="entry name" value="PBP1_ABC_ligand_binding-like"/>
    <property type="match status" value="1"/>
</dbReference>
<organism evidence="4 5">
    <name type="scientific">Roseateles oligotrophus</name>
    <dbReference type="NCBI Taxonomy" id="1769250"/>
    <lineage>
        <taxon>Bacteria</taxon>
        <taxon>Pseudomonadati</taxon>
        <taxon>Pseudomonadota</taxon>
        <taxon>Betaproteobacteria</taxon>
        <taxon>Burkholderiales</taxon>
        <taxon>Sphaerotilaceae</taxon>
        <taxon>Roseateles</taxon>
    </lineage>
</organism>
<comment type="caution">
    <text evidence="4">The sequence shown here is derived from an EMBL/GenBank/DDBJ whole genome shotgun (WGS) entry which is preliminary data.</text>
</comment>
<name>A0ABT2YC13_9BURK</name>
<evidence type="ECO:0000313" key="5">
    <source>
        <dbReference type="Proteomes" id="UP001209701"/>
    </source>
</evidence>
<proteinExistence type="inferred from homology"/>
<dbReference type="InterPro" id="IPR028082">
    <property type="entry name" value="Peripla_BP_I"/>
</dbReference>
<dbReference type="Proteomes" id="UP001209701">
    <property type="component" value="Unassembled WGS sequence"/>
</dbReference>
<evidence type="ECO:0000256" key="1">
    <source>
        <dbReference type="ARBA" id="ARBA00010062"/>
    </source>
</evidence>
<accession>A0ABT2YC13</accession>
<keyword evidence="2" id="KW-0732">Signal</keyword>